<sequence length="35" mass="4114">MKKCENCEKNEVDENKKDICEECIEKVLKEGGKIR</sequence>
<dbReference type="EMBL" id="LAZR01002041">
    <property type="protein sequence ID" value="KKN35387.1"/>
    <property type="molecule type" value="Genomic_DNA"/>
</dbReference>
<proteinExistence type="predicted"/>
<comment type="caution">
    <text evidence="1">The sequence shown here is derived from an EMBL/GenBank/DDBJ whole genome shotgun (WGS) entry which is preliminary data.</text>
</comment>
<gene>
    <name evidence="1" type="ORF">LCGC14_0784140</name>
</gene>
<protein>
    <submittedName>
        <fullName evidence="1">Uncharacterized protein</fullName>
    </submittedName>
</protein>
<reference evidence="1" key="1">
    <citation type="journal article" date="2015" name="Nature">
        <title>Complex archaea that bridge the gap between prokaryotes and eukaryotes.</title>
        <authorList>
            <person name="Spang A."/>
            <person name="Saw J.H."/>
            <person name="Jorgensen S.L."/>
            <person name="Zaremba-Niedzwiedzka K."/>
            <person name="Martijn J."/>
            <person name="Lind A.E."/>
            <person name="van Eijk R."/>
            <person name="Schleper C."/>
            <person name="Guy L."/>
            <person name="Ettema T.J."/>
        </authorList>
    </citation>
    <scope>NUCLEOTIDE SEQUENCE</scope>
</reference>
<accession>A0A0F9QED6</accession>
<name>A0A0F9QED6_9ZZZZ</name>
<organism evidence="1">
    <name type="scientific">marine sediment metagenome</name>
    <dbReference type="NCBI Taxonomy" id="412755"/>
    <lineage>
        <taxon>unclassified sequences</taxon>
        <taxon>metagenomes</taxon>
        <taxon>ecological metagenomes</taxon>
    </lineage>
</organism>
<dbReference type="AlphaFoldDB" id="A0A0F9QED6"/>
<evidence type="ECO:0000313" key="1">
    <source>
        <dbReference type="EMBL" id="KKN35387.1"/>
    </source>
</evidence>